<dbReference type="EMBL" id="LT555008">
    <property type="protein sequence ID" value="SAM09336.1"/>
    <property type="molecule type" value="Genomic_DNA"/>
</dbReference>
<keyword evidence="9 20" id="KW-0227">DNA damage</keyword>
<feature type="domain" description="UBZ4-type" evidence="24">
    <location>
        <begin position="165"/>
        <end position="192"/>
    </location>
</feature>
<keyword evidence="14 20" id="KW-0234">DNA repair</keyword>
<keyword evidence="13" id="KW-0238">DNA-binding</keyword>
<dbReference type="InterPro" id="IPR006642">
    <property type="entry name" value="Rad18_UBZ4"/>
</dbReference>
<evidence type="ECO:0000256" key="19">
    <source>
        <dbReference type="PROSITE-ProRule" id="PRU00175"/>
    </source>
</evidence>
<dbReference type="FunFam" id="3.30.40.10:FF:000172">
    <property type="entry name" value="E3 ubiquitin-protein ligase RAD18"/>
    <property type="match status" value="1"/>
</dbReference>
<dbReference type="PROSITE" id="PS00518">
    <property type="entry name" value="ZF_RING_1"/>
    <property type="match status" value="1"/>
</dbReference>
<evidence type="ECO:0000259" key="23">
    <source>
        <dbReference type="PROSITE" id="PS50800"/>
    </source>
</evidence>
<evidence type="ECO:0000256" key="3">
    <source>
        <dbReference type="ARBA" id="ARBA00004906"/>
    </source>
</evidence>
<keyword evidence="12" id="KW-0862">Zinc</keyword>
<evidence type="ECO:0000256" key="10">
    <source>
        <dbReference type="ARBA" id="ARBA00022771"/>
    </source>
</evidence>
<organism evidence="25">
    <name type="scientific">Absidia glauca</name>
    <name type="common">Pin mould</name>
    <dbReference type="NCBI Taxonomy" id="4829"/>
    <lineage>
        <taxon>Eukaryota</taxon>
        <taxon>Fungi</taxon>
        <taxon>Fungi incertae sedis</taxon>
        <taxon>Mucoromycota</taxon>
        <taxon>Mucoromycotina</taxon>
        <taxon>Mucoromycetes</taxon>
        <taxon>Mucorales</taxon>
        <taxon>Cunninghamellaceae</taxon>
        <taxon>Absidia</taxon>
    </lineage>
</organism>
<feature type="region of interest" description="Disordered" evidence="21">
    <location>
        <begin position="98"/>
        <end position="137"/>
    </location>
</feature>
<keyword evidence="15" id="KW-0539">Nucleus</keyword>
<dbReference type="InterPro" id="IPR003034">
    <property type="entry name" value="SAP_dom"/>
</dbReference>
<evidence type="ECO:0000313" key="25">
    <source>
        <dbReference type="EMBL" id="SAM09336.1"/>
    </source>
</evidence>
<evidence type="ECO:0000256" key="11">
    <source>
        <dbReference type="ARBA" id="ARBA00022786"/>
    </source>
</evidence>
<comment type="similarity">
    <text evidence="4">Belongs to the RAD18 family.</text>
</comment>
<dbReference type="GO" id="GO:0006301">
    <property type="term" value="P:DNA damage tolerance"/>
    <property type="evidence" value="ECO:0007669"/>
    <property type="project" value="InterPro"/>
</dbReference>
<evidence type="ECO:0000259" key="22">
    <source>
        <dbReference type="PROSITE" id="PS50089"/>
    </source>
</evidence>
<dbReference type="PROSITE" id="PS51908">
    <property type="entry name" value="ZF_UBZ4"/>
    <property type="match status" value="1"/>
</dbReference>
<evidence type="ECO:0000256" key="8">
    <source>
        <dbReference type="ARBA" id="ARBA00022723"/>
    </source>
</evidence>
<keyword evidence="8" id="KW-0479">Metal-binding</keyword>
<dbReference type="GO" id="GO:0061630">
    <property type="term" value="F:ubiquitin protein ligase activity"/>
    <property type="evidence" value="ECO:0007669"/>
    <property type="project" value="UniProtKB-EC"/>
</dbReference>
<evidence type="ECO:0000259" key="24">
    <source>
        <dbReference type="PROSITE" id="PS51908"/>
    </source>
</evidence>
<dbReference type="Gene3D" id="3.30.40.10">
    <property type="entry name" value="Zinc/RING finger domain, C3HC4 (zinc finger)"/>
    <property type="match status" value="1"/>
</dbReference>
<keyword evidence="26" id="KW-1185">Reference proteome</keyword>
<accession>A0A163KAE1</accession>
<dbReference type="GO" id="GO:0005634">
    <property type="term" value="C:nucleus"/>
    <property type="evidence" value="ECO:0007669"/>
    <property type="project" value="UniProtKB-SubCell"/>
</dbReference>
<evidence type="ECO:0000256" key="15">
    <source>
        <dbReference type="ARBA" id="ARBA00023242"/>
    </source>
</evidence>
<feature type="domain" description="SAP" evidence="23">
    <location>
        <begin position="222"/>
        <end position="256"/>
    </location>
</feature>
<dbReference type="Proteomes" id="UP000078561">
    <property type="component" value="Unassembled WGS sequence"/>
</dbReference>
<evidence type="ECO:0000256" key="17">
    <source>
        <dbReference type="ARBA" id="ARBA00074353"/>
    </source>
</evidence>
<evidence type="ECO:0000256" key="2">
    <source>
        <dbReference type="ARBA" id="ARBA00004123"/>
    </source>
</evidence>
<dbReference type="InterPro" id="IPR017907">
    <property type="entry name" value="Znf_RING_CS"/>
</dbReference>
<evidence type="ECO:0000256" key="12">
    <source>
        <dbReference type="ARBA" id="ARBA00022833"/>
    </source>
</evidence>
<dbReference type="AlphaFoldDB" id="A0A163KAE1"/>
<dbReference type="Pfam" id="PF13923">
    <property type="entry name" value="zf-C3HC4_2"/>
    <property type="match status" value="1"/>
</dbReference>
<evidence type="ECO:0000256" key="18">
    <source>
        <dbReference type="ARBA" id="ARBA00082369"/>
    </source>
</evidence>
<dbReference type="GO" id="GO:0006513">
    <property type="term" value="P:protein monoubiquitination"/>
    <property type="evidence" value="ECO:0007669"/>
    <property type="project" value="InterPro"/>
</dbReference>
<comment type="subcellular location">
    <subcellularLocation>
        <location evidence="2">Nucleus</location>
    </subcellularLocation>
</comment>
<dbReference type="EC" id="2.3.2.27" evidence="5"/>
<dbReference type="STRING" id="4829.A0A163KAE1"/>
<evidence type="ECO:0000256" key="6">
    <source>
        <dbReference type="ARBA" id="ARBA00015551"/>
    </source>
</evidence>
<dbReference type="GO" id="GO:0006281">
    <property type="term" value="P:DNA repair"/>
    <property type="evidence" value="ECO:0007669"/>
    <property type="project" value="UniProtKB-KW"/>
</dbReference>
<dbReference type="Gene3D" id="3.30.160.60">
    <property type="entry name" value="Classic Zinc Finger"/>
    <property type="match status" value="1"/>
</dbReference>
<feature type="compositionally biased region" description="Low complexity" evidence="21">
    <location>
        <begin position="121"/>
        <end position="136"/>
    </location>
</feature>
<evidence type="ECO:0000256" key="5">
    <source>
        <dbReference type="ARBA" id="ARBA00012483"/>
    </source>
</evidence>
<evidence type="ECO:0000256" key="16">
    <source>
        <dbReference type="ARBA" id="ARBA00031783"/>
    </source>
</evidence>
<dbReference type="UniPathway" id="UPA00143"/>
<dbReference type="InterPro" id="IPR001841">
    <property type="entry name" value="Znf_RING"/>
</dbReference>
<dbReference type="GO" id="GO:0097505">
    <property type="term" value="C:Rad6-Rad18 complex"/>
    <property type="evidence" value="ECO:0007669"/>
    <property type="project" value="TreeGrafter"/>
</dbReference>
<dbReference type="SUPFAM" id="SSF57850">
    <property type="entry name" value="RING/U-box"/>
    <property type="match status" value="1"/>
</dbReference>
<keyword evidence="10 19" id="KW-0863">Zinc-finger</keyword>
<dbReference type="PROSITE" id="PS50800">
    <property type="entry name" value="SAP"/>
    <property type="match status" value="1"/>
</dbReference>
<comment type="catalytic activity">
    <reaction evidence="1">
        <text>S-ubiquitinyl-[E2 ubiquitin-conjugating enzyme]-L-cysteine + [acceptor protein]-L-lysine = [E2 ubiquitin-conjugating enzyme]-L-cysteine + N(6)-ubiquitinyl-[acceptor protein]-L-lysine.</text>
        <dbReference type="EC" id="2.3.2.27"/>
    </reaction>
</comment>
<protein>
    <recommendedName>
        <fullName evidence="6">Postreplication repair E3 ubiquitin-protein ligase RAD18</fullName>
        <ecNumber evidence="5">2.3.2.27</ecNumber>
    </recommendedName>
    <alternativeName>
        <fullName evidence="17">Postreplication repair E3 ubiquitin-protein ligase rad18</fullName>
    </alternativeName>
    <alternativeName>
        <fullName evidence="16 18">RING-type E3 ubiquitin transferase RAD18</fullName>
    </alternativeName>
</protein>
<proteinExistence type="inferred from homology"/>
<keyword evidence="7" id="KW-0808">Transferase</keyword>
<evidence type="ECO:0000256" key="14">
    <source>
        <dbReference type="ARBA" id="ARBA00023204"/>
    </source>
</evidence>
<keyword evidence="11" id="KW-0833">Ubl conjugation pathway</keyword>
<dbReference type="InterPro" id="IPR039577">
    <property type="entry name" value="Rad18"/>
</dbReference>
<evidence type="ECO:0000256" key="13">
    <source>
        <dbReference type="ARBA" id="ARBA00023125"/>
    </source>
</evidence>
<dbReference type="InterPro" id="IPR013083">
    <property type="entry name" value="Znf_RING/FYVE/PHD"/>
</dbReference>
<dbReference type="GO" id="GO:0008270">
    <property type="term" value="F:zinc ion binding"/>
    <property type="evidence" value="ECO:0007669"/>
    <property type="project" value="UniProtKB-KW"/>
</dbReference>
<dbReference type="PROSITE" id="PS50089">
    <property type="entry name" value="ZF_RING_2"/>
    <property type="match status" value="1"/>
</dbReference>
<evidence type="ECO:0000313" key="26">
    <source>
        <dbReference type="Proteomes" id="UP000078561"/>
    </source>
</evidence>
<dbReference type="PANTHER" id="PTHR14134:SF2">
    <property type="entry name" value="E3 UBIQUITIN-PROTEIN LIGASE RAD18"/>
    <property type="match status" value="1"/>
</dbReference>
<dbReference type="OMA" id="IPNTGPR"/>
<evidence type="ECO:0000256" key="7">
    <source>
        <dbReference type="ARBA" id="ARBA00022679"/>
    </source>
</evidence>
<dbReference type="PANTHER" id="PTHR14134">
    <property type="entry name" value="E3 UBIQUITIN-PROTEIN LIGASE RAD18"/>
    <property type="match status" value="1"/>
</dbReference>
<gene>
    <name evidence="25" type="primary">ABSGL_15012.1 scaffold 15162</name>
</gene>
<name>A0A163KAE1_ABSGL</name>
<reference evidence="25" key="1">
    <citation type="submission" date="2016-04" db="EMBL/GenBank/DDBJ databases">
        <authorList>
            <person name="Evans L.H."/>
            <person name="Alamgir A."/>
            <person name="Owens N."/>
            <person name="Weber N.D."/>
            <person name="Virtaneva K."/>
            <person name="Barbian K."/>
            <person name="Babar A."/>
            <person name="Rosenke K."/>
        </authorList>
    </citation>
    <scope>NUCLEOTIDE SEQUENCE [LARGE SCALE GENOMIC DNA]</scope>
    <source>
        <strain evidence="25">CBS 101.48</strain>
    </source>
</reference>
<evidence type="ECO:0000256" key="4">
    <source>
        <dbReference type="ARBA" id="ARBA00009506"/>
    </source>
</evidence>
<evidence type="ECO:0000256" key="1">
    <source>
        <dbReference type="ARBA" id="ARBA00000900"/>
    </source>
</evidence>
<dbReference type="GO" id="GO:0003697">
    <property type="term" value="F:single-stranded DNA binding"/>
    <property type="evidence" value="ECO:0007669"/>
    <property type="project" value="InterPro"/>
</dbReference>
<feature type="domain" description="RING-type" evidence="22">
    <location>
        <begin position="24"/>
        <end position="63"/>
    </location>
</feature>
<evidence type="ECO:0000256" key="20">
    <source>
        <dbReference type="PROSITE-ProRule" id="PRU01256"/>
    </source>
</evidence>
<sequence>MDGIDDPLDFKSSHLQTLDENLRCPICKEFYDTAMILSTCSHSFCAICIRRSLASEQCCPKCRTPSHDSNLHNNYDMDNVIHAWKQSRKTILDLEALDRSPPTDQPSSQNEQDEDFLEAPSSSSRRSARLRTTTSKSEGKVVNNTRWELTSDGITTLFSVIDPELVTCPVCQQRMQMAVLNQHVDSCLNGDSTIPPLPVKASIPTLGKKTINTGKKPVKIVYDMYKDKDLRRMLKEYDLPDHGDKAQLIWRYKEYVTMYNANMDSSDPVDISQLIRQLQTTEKLYSTRNLHKRSAPDTAVHNILFLSLN</sequence>
<evidence type="ECO:0000256" key="9">
    <source>
        <dbReference type="ARBA" id="ARBA00022763"/>
    </source>
</evidence>
<dbReference type="SMART" id="SM00184">
    <property type="entry name" value="RING"/>
    <property type="match status" value="1"/>
</dbReference>
<dbReference type="OrthoDB" id="9049620at2759"/>
<dbReference type="InParanoid" id="A0A163KAE1"/>
<evidence type="ECO:0000256" key="21">
    <source>
        <dbReference type="SAM" id="MobiDB-lite"/>
    </source>
</evidence>
<dbReference type="FunCoup" id="A0A163KAE1">
    <property type="interactions" value="194"/>
</dbReference>
<dbReference type="SMART" id="SM00734">
    <property type="entry name" value="ZnF_Rad18"/>
    <property type="match status" value="1"/>
</dbReference>
<comment type="pathway">
    <text evidence="3">Protein modification; protein ubiquitination.</text>
</comment>